<dbReference type="AlphaFoldDB" id="E1JRD3"/>
<protein>
    <submittedName>
        <fullName evidence="1">Uncharacterized protein</fullName>
    </submittedName>
</protein>
<comment type="caution">
    <text evidence="1">The sequence shown here is derived from an EMBL/GenBank/DDBJ whole genome shotgun (WGS) entry which is preliminary data.</text>
</comment>
<dbReference type="STRING" id="596151.DesfrDRAFT_0182"/>
<evidence type="ECO:0000313" key="2">
    <source>
        <dbReference type="Proteomes" id="UP000006250"/>
    </source>
</evidence>
<reference evidence="1 2" key="1">
    <citation type="submission" date="2010-08" db="EMBL/GenBank/DDBJ databases">
        <title>The draft genome of Desulfovibrio fructosovorans JJ.</title>
        <authorList>
            <consortium name="US DOE Joint Genome Institute (JGI-PGF)"/>
            <person name="Lucas S."/>
            <person name="Copeland A."/>
            <person name="Lapidus A."/>
            <person name="Cheng J.-F."/>
            <person name="Bruce D."/>
            <person name="Goodwin L."/>
            <person name="Pitluck S."/>
            <person name="Land M.L."/>
            <person name="Hauser L."/>
            <person name="Chang Y.-J."/>
            <person name="Jeffries C."/>
            <person name="Wall J.D."/>
            <person name="Stahl D.A."/>
            <person name="Arkin A.P."/>
            <person name="Dehal P."/>
            <person name="Stolyar S.M."/>
            <person name="Hazen T.C."/>
            <person name="Woyke T.J."/>
        </authorList>
    </citation>
    <scope>NUCLEOTIDE SEQUENCE [LARGE SCALE GENOMIC DNA]</scope>
    <source>
        <strain evidence="1 2">JJ</strain>
    </source>
</reference>
<accession>E1JRD3</accession>
<sequence length="146" mass="16311">MSVYECPYCEAELSVWDLGTTDGFMGGEDTQEHTIICPKCRREIIVEVEIEADYSLRPAKTVSMDGEEVPDMEYDMADVMRHFAKRPDQLYVAPHEISCEVCRRSGDTDCRTAADYIKAGWRVVAEYPGVRATCPACRGGVHAHAA</sequence>
<name>E1JRD3_SOLFR</name>
<keyword evidence="2" id="KW-1185">Reference proteome</keyword>
<evidence type="ECO:0000313" key="1">
    <source>
        <dbReference type="EMBL" id="EFL53134.1"/>
    </source>
</evidence>
<dbReference type="Proteomes" id="UP000006250">
    <property type="component" value="Unassembled WGS sequence"/>
</dbReference>
<gene>
    <name evidence="1" type="ORF">DesfrDRAFT_0182</name>
</gene>
<proteinExistence type="predicted"/>
<organism evidence="1 2">
    <name type="scientific">Solidesulfovibrio fructosivorans JJ]</name>
    <dbReference type="NCBI Taxonomy" id="596151"/>
    <lineage>
        <taxon>Bacteria</taxon>
        <taxon>Pseudomonadati</taxon>
        <taxon>Thermodesulfobacteriota</taxon>
        <taxon>Desulfovibrionia</taxon>
        <taxon>Desulfovibrionales</taxon>
        <taxon>Desulfovibrionaceae</taxon>
        <taxon>Solidesulfovibrio</taxon>
    </lineage>
</organism>
<dbReference type="RefSeq" id="WP_005990211.1">
    <property type="nucleotide sequence ID" value="NZ_AECZ01000001.1"/>
</dbReference>
<dbReference type="EMBL" id="AECZ01000001">
    <property type="protein sequence ID" value="EFL53134.1"/>
    <property type="molecule type" value="Genomic_DNA"/>
</dbReference>